<dbReference type="Pfam" id="PF00076">
    <property type="entry name" value="RRM_1"/>
    <property type="match status" value="1"/>
</dbReference>
<dbReference type="Proteomes" id="UP001383192">
    <property type="component" value="Unassembled WGS sequence"/>
</dbReference>
<dbReference type="InterPro" id="IPR012677">
    <property type="entry name" value="Nucleotide-bd_a/b_plait_sf"/>
</dbReference>
<reference evidence="3 4" key="1">
    <citation type="submission" date="2024-01" db="EMBL/GenBank/DDBJ databases">
        <title>A draft genome for a cacao thread blight-causing isolate of Paramarasmius palmivorus.</title>
        <authorList>
            <person name="Baruah I.K."/>
            <person name="Bukari Y."/>
            <person name="Amoako-Attah I."/>
            <person name="Meinhardt L.W."/>
            <person name="Bailey B.A."/>
            <person name="Cohen S.P."/>
        </authorList>
    </citation>
    <scope>NUCLEOTIDE SEQUENCE [LARGE SCALE GENOMIC DNA]</scope>
    <source>
        <strain evidence="3 4">GH-12</strain>
    </source>
</reference>
<feature type="region of interest" description="Disordered" evidence="1">
    <location>
        <begin position="207"/>
        <end position="266"/>
    </location>
</feature>
<dbReference type="Gene3D" id="3.30.70.330">
    <property type="match status" value="1"/>
</dbReference>
<gene>
    <name evidence="3" type="ORF">VNI00_007470</name>
</gene>
<protein>
    <recommendedName>
        <fullName evidence="2">RRM domain-containing protein</fullName>
    </recommendedName>
</protein>
<feature type="region of interest" description="Disordered" evidence="1">
    <location>
        <begin position="1"/>
        <end position="47"/>
    </location>
</feature>
<dbReference type="CDD" id="cd00590">
    <property type="entry name" value="RRM_SF"/>
    <property type="match status" value="1"/>
</dbReference>
<dbReference type="AlphaFoldDB" id="A0AAW0D3P4"/>
<dbReference type="InterPro" id="IPR000504">
    <property type="entry name" value="RRM_dom"/>
</dbReference>
<dbReference type="SUPFAM" id="SSF54928">
    <property type="entry name" value="RNA-binding domain, RBD"/>
    <property type="match status" value="1"/>
</dbReference>
<evidence type="ECO:0000313" key="3">
    <source>
        <dbReference type="EMBL" id="KAK7045637.1"/>
    </source>
</evidence>
<organism evidence="3 4">
    <name type="scientific">Paramarasmius palmivorus</name>
    <dbReference type="NCBI Taxonomy" id="297713"/>
    <lineage>
        <taxon>Eukaryota</taxon>
        <taxon>Fungi</taxon>
        <taxon>Dikarya</taxon>
        <taxon>Basidiomycota</taxon>
        <taxon>Agaricomycotina</taxon>
        <taxon>Agaricomycetes</taxon>
        <taxon>Agaricomycetidae</taxon>
        <taxon>Agaricales</taxon>
        <taxon>Marasmiineae</taxon>
        <taxon>Marasmiaceae</taxon>
        <taxon>Paramarasmius</taxon>
    </lineage>
</organism>
<dbReference type="SMART" id="SM00360">
    <property type="entry name" value="RRM"/>
    <property type="match status" value="1"/>
</dbReference>
<accession>A0AAW0D3P4</accession>
<evidence type="ECO:0000259" key="2">
    <source>
        <dbReference type="SMART" id="SM00360"/>
    </source>
</evidence>
<dbReference type="EMBL" id="JAYKXP010000024">
    <property type="protein sequence ID" value="KAK7045637.1"/>
    <property type="molecule type" value="Genomic_DNA"/>
</dbReference>
<proteinExistence type="predicted"/>
<evidence type="ECO:0000313" key="4">
    <source>
        <dbReference type="Proteomes" id="UP001383192"/>
    </source>
</evidence>
<dbReference type="InterPro" id="IPR035979">
    <property type="entry name" value="RBD_domain_sf"/>
</dbReference>
<keyword evidence="4" id="KW-1185">Reference proteome</keyword>
<comment type="caution">
    <text evidence="3">The sequence shown here is derived from an EMBL/GenBank/DDBJ whole genome shotgun (WGS) entry which is preliminary data.</text>
</comment>
<name>A0AAW0D3P4_9AGAR</name>
<feature type="compositionally biased region" description="Basic residues" evidence="1">
    <location>
        <begin position="247"/>
        <end position="260"/>
    </location>
</feature>
<evidence type="ECO:0000256" key="1">
    <source>
        <dbReference type="SAM" id="MobiDB-lite"/>
    </source>
</evidence>
<feature type="domain" description="RRM" evidence="2">
    <location>
        <begin position="105"/>
        <end position="173"/>
    </location>
</feature>
<dbReference type="GO" id="GO:0003723">
    <property type="term" value="F:RNA binding"/>
    <property type="evidence" value="ECO:0007669"/>
    <property type="project" value="InterPro"/>
</dbReference>
<sequence>MASLLERMNVSAAGPARPKSSNSARSASAPYNRANRTPKGDVNSNWSHDLYEQHNSLSARLNLPQTAPKPAFNNIAQKALREATSASSSSELSIKGAGNLSAGNVVEVTGLVDGTTAEDVAAIFKRCGVITAQKAVPGKEVKIRLTYKTPASAEQAVKAFNGQAADGRVLSVRIVGATSVGTSLSGRFGDDGLGVVRQEGSVDVLMDSADNGSKMRSDALVSNPRSQVLVAPPGTNPKDYTQQPRRGGGRGRGRRGRGRGGRMDVD</sequence>